<sequence>VGTYKLSPDLKRKAEVARSKVAEEMKDQEELKRKRLEALALRKAEKLQAERGTSTPGR</sequence>
<dbReference type="EMBL" id="BLLF01003024">
    <property type="protein sequence ID" value="GFH26110.1"/>
    <property type="molecule type" value="Genomic_DNA"/>
</dbReference>
<evidence type="ECO:0000256" key="1">
    <source>
        <dbReference type="SAM" id="MobiDB-lite"/>
    </source>
</evidence>
<feature type="non-terminal residue" evidence="2">
    <location>
        <position position="1"/>
    </location>
</feature>
<dbReference type="AlphaFoldDB" id="A0A699ZY43"/>
<evidence type="ECO:0000313" key="2">
    <source>
        <dbReference type="EMBL" id="GFH26110.1"/>
    </source>
</evidence>
<comment type="caution">
    <text evidence="2">The sequence shown here is derived from an EMBL/GenBank/DDBJ whole genome shotgun (WGS) entry which is preliminary data.</text>
</comment>
<evidence type="ECO:0000313" key="3">
    <source>
        <dbReference type="Proteomes" id="UP000485058"/>
    </source>
</evidence>
<reference evidence="2 3" key="1">
    <citation type="submission" date="2020-02" db="EMBL/GenBank/DDBJ databases">
        <title>Draft genome sequence of Haematococcus lacustris strain NIES-144.</title>
        <authorList>
            <person name="Morimoto D."/>
            <person name="Nakagawa S."/>
            <person name="Yoshida T."/>
            <person name="Sawayama S."/>
        </authorList>
    </citation>
    <scope>NUCLEOTIDE SEQUENCE [LARGE SCALE GENOMIC DNA]</scope>
    <source>
        <strain evidence="2 3">NIES-144</strain>
    </source>
</reference>
<feature type="region of interest" description="Disordered" evidence="1">
    <location>
        <begin position="1"/>
        <end position="28"/>
    </location>
</feature>
<accession>A0A699ZY43</accession>
<protein>
    <submittedName>
        <fullName evidence="2">Uncharacterized protein</fullName>
    </submittedName>
</protein>
<dbReference type="Proteomes" id="UP000485058">
    <property type="component" value="Unassembled WGS sequence"/>
</dbReference>
<proteinExistence type="predicted"/>
<keyword evidence="3" id="KW-1185">Reference proteome</keyword>
<feature type="compositionally biased region" description="Basic and acidic residues" evidence="1">
    <location>
        <begin position="8"/>
        <end position="28"/>
    </location>
</feature>
<name>A0A699ZY43_HAELA</name>
<organism evidence="2 3">
    <name type="scientific">Haematococcus lacustris</name>
    <name type="common">Green alga</name>
    <name type="synonym">Haematococcus pluvialis</name>
    <dbReference type="NCBI Taxonomy" id="44745"/>
    <lineage>
        <taxon>Eukaryota</taxon>
        <taxon>Viridiplantae</taxon>
        <taxon>Chlorophyta</taxon>
        <taxon>core chlorophytes</taxon>
        <taxon>Chlorophyceae</taxon>
        <taxon>CS clade</taxon>
        <taxon>Chlamydomonadales</taxon>
        <taxon>Haematococcaceae</taxon>
        <taxon>Haematococcus</taxon>
    </lineage>
</organism>
<gene>
    <name evidence="2" type="ORF">HaLaN_24204</name>
</gene>